<dbReference type="AlphaFoldDB" id="A0A4R1EYC6"/>
<keyword evidence="2" id="KW-1185">Reference proteome</keyword>
<organism evidence="1 2">
    <name type="scientific">Cocleimonas flava</name>
    <dbReference type="NCBI Taxonomy" id="634765"/>
    <lineage>
        <taxon>Bacteria</taxon>
        <taxon>Pseudomonadati</taxon>
        <taxon>Pseudomonadota</taxon>
        <taxon>Gammaproteobacteria</taxon>
        <taxon>Thiotrichales</taxon>
        <taxon>Thiotrichaceae</taxon>
        <taxon>Cocleimonas</taxon>
    </lineage>
</organism>
<dbReference type="EMBL" id="SMFQ01000005">
    <property type="protein sequence ID" value="TCJ83021.1"/>
    <property type="molecule type" value="Genomic_DNA"/>
</dbReference>
<dbReference type="RefSeq" id="WP_131907513.1">
    <property type="nucleotide sequence ID" value="NZ_BAAAFU010000007.1"/>
</dbReference>
<comment type="caution">
    <text evidence="1">The sequence shown here is derived from an EMBL/GenBank/DDBJ whole genome shotgun (WGS) entry which is preliminary data.</text>
</comment>
<dbReference type="InterPro" id="IPR014845">
    <property type="entry name" value="GYD/TTHA1554"/>
</dbReference>
<sequence length="118" mass="12969">MSVTVAMFIKYENDKKLEMLSTPNDRAAVSEKAVGAMGGKLLHAYGTCGEYDMMFIYEMPDMASVAANMMLADASGMSKTHRIIPLFSNEEFLAAQEKAGNMRDSYATVTVDHVAEKK</sequence>
<evidence type="ECO:0000313" key="1">
    <source>
        <dbReference type="EMBL" id="TCJ83021.1"/>
    </source>
</evidence>
<accession>A0A4R1EYC6</accession>
<evidence type="ECO:0000313" key="2">
    <source>
        <dbReference type="Proteomes" id="UP000294887"/>
    </source>
</evidence>
<proteinExistence type="predicted"/>
<protein>
    <submittedName>
        <fullName evidence="1">Uncharacterized protein with GYD domain</fullName>
    </submittedName>
</protein>
<name>A0A4R1EYC6_9GAMM</name>
<gene>
    <name evidence="1" type="ORF">EV695_3759</name>
</gene>
<dbReference type="OrthoDB" id="165683at2"/>
<dbReference type="Pfam" id="PF08734">
    <property type="entry name" value="GYD"/>
    <property type="match status" value="1"/>
</dbReference>
<dbReference type="Proteomes" id="UP000294887">
    <property type="component" value="Unassembled WGS sequence"/>
</dbReference>
<reference evidence="1 2" key="1">
    <citation type="submission" date="2019-03" db="EMBL/GenBank/DDBJ databases">
        <title>Genomic Encyclopedia of Type Strains, Phase IV (KMG-IV): sequencing the most valuable type-strain genomes for metagenomic binning, comparative biology and taxonomic classification.</title>
        <authorList>
            <person name="Goeker M."/>
        </authorList>
    </citation>
    <scope>NUCLEOTIDE SEQUENCE [LARGE SCALE GENOMIC DNA]</scope>
    <source>
        <strain evidence="1 2">DSM 24830</strain>
    </source>
</reference>